<evidence type="ECO:0000256" key="2">
    <source>
        <dbReference type="ARBA" id="ARBA00022737"/>
    </source>
</evidence>
<keyword evidence="7" id="KW-1185">Reference proteome</keyword>
<evidence type="ECO:0000256" key="1">
    <source>
        <dbReference type="ARBA" id="ARBA00016427"/>
    </source>
</evidence>
<gene>
    <name evidence="6" type="ORF">DB88DRAFT_435300</name>
</gene>
<proteinExistence type="predicted"/>
<dbReference type="GO" id="GO:0000447">
    <property type="term" value="P:endonucleolytic cleavage in ITS1 to separate SSU-rRNA from 5.8S rRNA and LSU-rRNA from tricistronic rRNA transcript (SSU-rRNA, 5.8S rRNA, LSU-rRNA)"/>
    <property type="evidence" value="ECO:0007669"/>
    <property type="project" value="TreeGrafter"/>
</dbReference>
<accession>A0AAD9FVA2</accession>
<dbReference type="InterPro" id="IPR011989">
    <property type="entry name" value="ARM-like"/>
</dbReference>
<dbReference type="PANTHER" id="PTHR13102:SF0">
    <property type="entry name" value="NUCLEOLAR PROTEIN 9"/>
    <property type="match status" value="1"/>
</dbReference>
<dbReference type="GO" id="GO:0030686">
    <property type="term" value="C:90S preribosome"/>
    <property type="evidence" value="ECO:0007669"/>
    <property type="project" value="TreeGrafter"/>
</dbReference>
<name>A0AAD9FVA2_PAPLA</name>
<sequence>MPKEQIRKRGKRKGKNQDDNPSSAPAPVVNNFTEQQVEDVPEPQAGPSTGGIHPARAALLAGRRPVPSDIPAPEPVEDQQVLEWSRAQVQDAEFPFGVLDPDLKAYFRTVDDQIRDWEGVSSAGEEREDRQIFLSSVLSELRGHELTVSTDPDTAVVLERLLPSLGDWGRRVIGDAFGDSWEVLVRHRFGSHVVQTWFTLAADTLDREAKGVFPPQHHEQEKSAETMGTLPTMTALFAKLVGLIQPSISGLLTNPHASPPIRLLLIILTPPRSVPTLDAAEDAKGGLIRSKKSGKYRKGQAVQGKSIFGDEEETGKGKGKARRVPEELVELRKQVTEKLVGMISPVEWQSMGLHAVGSAAVQLLLDLEVEDGKAKQSGSLLDILTEGLVGRLAESSGEELKAQTYPSSLLTTATGSRLFESILAVAPEEVFKSLWTVYFVGKTGKFAGHPFANFVTAKGVSRLDAEDVEQVVKECRAVAGGRSLISGFRSSFTISIGS</sequence>
<protein>
    <recommendedName>
        <fullName evidence="1">Nucleolar protein 9</fullName>
    </recommendedName>
    <alternativeName>
        <fullName evidence="3 4">Pumilio domain-containing protein NOP9</fullName>
    </alternativeName>
</protein>
<organism evidence="6 7">
    <name type="scientific">Papiliotrema laurentii</name>
    <name type="common">Cryptococcus laurentii</name>
    <dbReference type="NCBI Taxonomy" id="5418"/>
    <lineage>
        <taxon>Eukaryota</taxon>
        <taxon>Fungi</taxon>
        <taxon>Dikarya</taxon>
        <taxon>Basidiomycota</taxon>
        <taxon>Agaricomycotina</taxon>
        <taxon>Tremellomycetes</taxon>
        <taxon>Tremellales</taxon>
        <taxon>Rhynchogastremaceae</taxon>
        <taxon>Papiliotrema</taxon>
    </lineage>
</organism>
<dbReference type="GO" id="GO:0000480">
    <property type="term" value="P:endonucleolytic cleavage in 5'-ETS of tricistronic rRNA transcript (SSU-rRNA, 5.8S rRNA, LSU-rRNA)"/>
    <property type="evidence" value="ECO:0007669"/>
    <property type="project" value="TreeGrafter"/>
</dbReference>
<feature type="region of interest" description="Disordered" evidence="5">
    <location>
        <begin position="1"/>
        <end position="59"/>
    </location>
</feature>
<keyword evidence="2" id="KW-0677">Repeat</keyword>
<dbReference type="Proteomes" id="UP001182556">
    <property type="component" value="Unassembled WGS sequence"/>
</dbReference>
<dbReference type="GO" id="GO:0005730">
    <property type="term" value="C:nucleolus"/>
    <property type="evidence" value="ECO:0007669"/>
    <property type="project" value="TreeGrafter"/>
</dbReference>
<dbReference type="GO" id="GO:0000472">
    <property type="term" value="P:endonucleolytic cleavage to generate mature 5'-end of SSU-rRNA from (SSU-rRNA, 5.8S rRNA, LSU-rRNA)"/>
    <property type="evidence" value="ECO:0007669"/>
    <property type="project" value="TreeGrafter"/>
</dbReference>
<dbReference type="Gene3D" id="1.25.10.10">
    <property type="entry name" value="Leucine-rich Repeat Variant"/>
    <property type="match status" value="1"/>
</dbReference>
<evidence type="ECO:0000256" key="3">
    <source>
        <dbReference type="ARBA" id="ARBA00030932"/>
    </source>
</evidence>
<dbReference type="InterPro" id="IPR016024">
    <property type="entry name" value="ARM-type_fold"/>
</dbReference>
<dbReference type="GO" id="GO:0003723">
    <property type="term" value="F:RNA binding"/>
    <property type="evidence" value="ECO:0007669"/>
    <property type="project" value="InterPro"/>
</dbReference>
<reference evidence="6" key="1">
    <citation type="submission" date="2023-02" db="EMBL/GenBank/DDBJ databases">
        <title>Identification and recombinant expression of a fungal hydrolase from Papiliotrema laurentii that hydrolyzes apple cutin and clears colloidal polyester polyurethane.</title>
        <authorList>
            <consortium name="DOE Joint Genome Institute"/>
            <person name="Roman V.A."/>
            <person name="Bojanowski C."/>
            <person name="Crable B.R."/>
            <person name="Wagner D.N."/>
            <person name="Hung C.S."/>
            <person name="Nadeau L.J."/>
            <person name="Schratz L."/>
            <person name="Haridas S."/>
            <person name="Pangilinan J."/>
            <person name="Lipzen A."/>
            <person name="Na H."/>
            <person name="Yan M."/>
            <person name="Ng V."/>
            <person name="Grigoriev I.V."/>
            <person name="Spatafora J.W."/>
            <person name="Barlow D."/>
            <person name="Biffinger J."/>
            <person name="Kelley-Loughnane N."/>
            <person name="Varaljay V.A."/>
            <person name="Crookes-Goodson W.J."/>
        </authorList>
    </citation>
    <scope>NUCLEOTIDE SEQUENCE</scope>
    <source>
        <strain evidence="6">5307AH</strain>
    </source>
</reference>
<evidence type="ECO:0000313" key="7">
    <source>
        <dbReference type="Proteomes" id="UP001182556"/>
    </source>
</evidence>
<evidence type="ECO:0000313" key="6">
    <source>
        <dbReference type="EMBL" id="KAK1926743.1"/>
    </source>
</evidence>
<dbReference type="GO" id="GO:0000056">
    <property type="term" value="P:ribosomal small subunit export from nucleus"/>
    <property type="evidence" value="ECO:0007669"/>
    <property type="project" value="TreeGrafter"/>
</dbReference>
<dbReference type="AlphaFoldDB" id="A0AAD9FVA2"/>
<dbReference type="Pfam" id="PF22493">
    <property type="entry name" value="PUF_NOP9"/>
    <property type="match status" value="1"/>
</dbReference>
<dbReference type="InterPro" id="IPR001313">
    <property type="entry name" value="Pumilio_RNA-bd_rpt"/>
</dbReference>
<dbReference type="SUPFAM" id="SSF48371">
    <property type="entry name" value="ARM repeat"/>
    <property type="match status" value="1"/>
</dbReference>
<dbReference type="PANTHER" id="PTHR13102">
    <property type="entry name" value="NUCLEOLAR PROTEIN 9"/>
    <property type="match status" value="1"/>
</dbReference>
<dbReference type="EMBL" id="JAODAN010000002">
    <property type="protein sequence ID" value="KAK1926743.1"/>
    <property type="molecule type" value="Genomic_DNA"/>
</dbReference>
<dbReference type="InterPro" id="IPR040000">
    <property type="entry name" value="NOP9"/>
</dbReference>
<evidence type="ECO:0000256" key="5">
    <source>
        <dbReference type="SAM" id="MobiDB-lite"/>
    </source>
</evidence>
<dbReference type="GO" id="GO:0030688">
    <property type="term" value="C:preribosome, small subunit precursor"/>
    <property type="evidence" value="ECO:0007669"/>
    <property type="project" value="TreeGrafter"/>
</dbReference>
<comment type="caution">
    <text evidence="6">The sequence shown here is derived from an EMBL/GenBank/DDBJ whole genome shotgun (WGS) entry which is preliminary data.</text>
</comment>
<evidence type="ECO:0000256" key="4">
    <source>
        <dbReference type="ARBA" id="ARBA00031929"/>
    </source>
</evidence>